<keyword evidence="3" id="KW-1185">Reference proteome</keyword>
<gene>
    <name evidence="2" type="ORF">PCOR1329_LOCUS45789</name>
</gene>
<dbReference type="EMBL" id="CAUYUJ010015504">
    <property type="protein sequence ID" value="CAK0854858.1"/>
    <property type="molecule type" value="Genomic_DNA"/>
</dbReference>
<evidence type="ECO:0000313" key="2">
    <source>
        <dbReference type="EMBL" id="CAK0854858.1"/>
    </source>
</evidence>
<feature type="compositionally biased region" description="Pro residues" evidence="1">
    <location>
        <begin position="60"/>
        <end position="70"/>
    </location>
</feature>
<sequence length="307" mass="32223">MLGGIEGTAVSSRAVPAATSPCPGGTPGARRRGHSASGAASRAPSWNSSPRPGRDAAPPRAQPSRPPPAASPARGREVVITEADLVAPSPNLRAGSTPGPRISQARFDNVQVAPAFESSGSRFMEEYSRGGLPCRINHGTASNRISWDRTEEEVRSRREELLVLSADGLREIRHPYSTVARLAFADLAGLAGCPPLSEQALRSIVGSMRLALQVEQPSSARSAPSPKRGLGAPRDRGVFEGALAALLLLARSEGPGLVPFLHVVIPPIGKRLLLRGHREPTLDVLRELASVCGPGAEAVMRSRGVVL</sequence>
<protein>
    <submittedName>
        <fullName evidence="2">Uncharacterized protein</fullName>
    </submittedName>
</protein>
<comment type="caution">
    <text evidence="2">The sequence shown here is derived from an EMBL/GenBank/DDBJ whole genome shotgun (WGS) entry which is preliminary data.</text>
</comment>
<dbReference type="InterPro" id="IPR019399">
    <property type="entry name" value="Parkin_co-regulated_protein"/>
</dbReference>
<feature type="region of interest" description="Disordered" evidence="1">
    <location>
        <begin position="1"/>
        <end position="75"/>
    </location>
</feature>
<dbReference type="Proteomes" id="UP001189429">
    <property type="component" value="Unassembled WGS sequence"/>
</dbReference>
<reference evidence="2" key="1">
    <citation type="submission" date="2023-10" db="EMBL/GenBank/DDBJ databases">
        <authorList>
            <person name="Chen Y."/>
            <person name="Shah S."/>
            <person name="Dougan E. K."/>
            <person name="Thang M."/>
            <person name="Chan C."/>
        </authorList>
    </citation>
    <scope>NUCLEOTIDE SEQUENCE [LARGE SCALE GENOMIC DNA]</scope>
</reference>
<evidence type="ECO:0000256" key="1">
    <source>
        <dbReference type="SAM" id="MobiDB-lite"/>
    </source>
</evidence>
<proteinExistence type="predicted"/>
<feature type="region of interest" description="Disordered" evidence="1">
    <location>
        <begin position="215"/>
        <end position="234"/>
    </location>
</feature>
<organism evidence="2 3">
    <name type="scientific">Prorocentrum cordatum</name>
    <dbReference type="NCBI Taxonomy" id="2364126"/>
    <lineage>
        <taxon>Eukaryota</taxon>
        <taxon>Sar</taxon>
        <taxon>Alveolata</taxon>
        <taxon>Dinophyceae</taxon>
        <taxon>Prorocentrales</taxon>
        <taxon>Prorocentraceae</taxon>
        <taxon>Prorocentrum</taxon>
    </lineage>
</organism>
<dbReference type="Pfam" id="PF10274">
    <property type="entry name" value="ParcG"/>
    <property type="match status" value="1"/>
</dbReference>
<dbReference type="PANTHER" id="PTHR21207:SF2">
    <property type="entry name" value="PARKIN COREGULATED GENE PROTEIN"/>
    <property type="match status" value="1"/>
</dbReference>
<name>A0ABN9U758_9DINO</name>
<feature type="compositionally biased region" description="Low complexity" evidence="1">
    <location>
        <begin position="217"/>
        <end position="226"/>
    </location>
</feature>
<evidence type="ECO:0000313" key="3">
    <source>
        <dbReference type="Proteomes" id="UP001189429"/>
    </source>
</evidence>
<accession>A0ABN9U758</accession>
<dbReference type="PANTHER" id="PTHR21207">
    <property type="entry name" value="PARKIN COREGULATED GENE PROTEIN PARK2 COREGULATED"/>
    <property type="match status" value="1"/>
</dbReference>